<keyword evidence="5" id="KW-0012">Acyltransferase</keyword>
<dbReference type="Proteomes" id="UP000019754">
    <property type="component" value="Unassembled WGS sequence"/>
</dbReference>
<evidence type="ECO:0000313" key="5">
    <source>
        <dbReference type="EMBL" id="EYT49452.1"/>
    </source>
</evidence>
<evidence type="ECO:0000256" key="1">
    <source>
        <dbReference type="SAM" id="MobiDB-lite"/>
    </source>
</evidence>
<dbReference type="InterPro" id="IPR002656">
    <property type="entry name" value="Acyl_transf_3_dom"/>
</dbReference>
<dbReference type="Pfam" id="PF01757">
    <property type="entry name" value="Acyl_transf_3"/>
    <property type="match status" value="1"/>
</dbReference>
<dbReference type="Pfam" id="PF19040">
    <property type="entry name" value="SGNH"/>
    <property type="match status" value="1"/>
</dbReference>
<comment type="caution">
    <text evidence="5">The sequence shown here is derived from an EMBL/GenBank/DDBJ whole genome shotgun (WGS) entry which is preliminary data.</text>
</comment>
<gene>
    <name evidence="5" type="ORF">D641_0108505</name>
</gene>
<dbReference type="PANTHER" id="PTHR23028:SF53">
    <property type="entry name" value="ACYL_TRANSF_3 DOMAIN-CONTAINING PROTEIN"/>
    <property type="match status" value="1"/>
</dbReference>
<proteinExistence type="predicted"/>
<dbReference type="HOGENOM" id="CLU_005679_10_1_11"/>
<keyword evidence="2" id="KW-1133">Transmembrane helix</keyword>
<feature type="domain" description="SGNH" evidence="4">
    <location>
        <begin position="471"/>
        <end position="690"/>
    </location>
</feature>
<sequence>MAIGLVVIYHVWLDRVSGGVDVFLFLSAFLLTGTFLRRAERGERLRPVPYWARTFKRLLPPGAVVVLASLVGVFTLLGADRWLPSLTDAAASLLQVQNWVLIQRGTDYYAADDSGASVFQHFWSLSIQGQVFLLWPVLITALVLLARLLRIPVRGMLIPVFAALTVASLAWSVHSTSAAQQIAYFDTSARLWEFAAGSLLALALMPAATAAANHEGPAPGEPTAAAHGRRRAARPAAIPARLSQRFLTARVLAGWLGLAGLVSCGLLVDVQGAFPGWIALWPLTAAALVLLAGSTRHRLSVDRLLSTRPARVLGDISYALYLVHWPLLILYLAATGNERAGIVDGAVLIGVALALAWLLTLLVDSPVRRWGWANAKPWRSAAVAVVALAVGLAPVAGAHQHLNTEQREAELRAVSDNPGARVLDPEFTPHPDANPDASVLPTAAMVTEDWVAGSDPCTGELEPAATEHEALGELCRTVPAEGSGDAPVLVSVGDSRVEQASGALIPLAKREGWTMVTLWKGGCTYAPDAVLSEECDAFSRAARRYIERVQPDAVVLATTFVTQQDRVEVVPDGMATSLEDLRRSTDTVIALRAIPRLPHNPVTCVQDRGVEDPRCTTDLPDDLAGERPDSALLTPGGADAGSPGSVVPLDLNPLVCPERQCRPVVGKVTVFIDAGHISGTYAASMQDAVDQQLRSGGFEW</sequence>
<feature type="transmembrane region" description="Helical" evidence="2">
    <location>
        <begin position="58"/>
        <end position="79"/>
    </location>
</feature>
<protein>
    <submittedName>
        <fullName evidence="5">Acyltransferase</fullName>
    </submittedName>
</protein>
<feature type="transmembrane region" description="Helical" evidence="2">
    <location>
        <begin position="274"/>
        <end position="292"/>
    </location>
</feature>
<dbReference type="InterPro" id="IPR043968">
    <property type="entry name" value="SGNH"/>
</dbReference>
<keyword evidence="5" id="KW-0808">Transferase</keyword>
<feature type="transmembrane region" description="Helical" evidence="2">
    <location>
        <begin position="312"/>
        <end position="334"/>
    </location>
</feature>
<keyword evidence="6" id="KW-1185">Reference proteome</keyword>
<dbReference type="GO" id="GO:0016020">
    <property type="term" value="C:membrane"/>
    <property type="evidence" value="ECO:0007669"/>
    <property type="project" value="TreeGrafter"/>
</dbReference>
<evidence type="ECO:0000256" key="2">
    <source>
        <dbReference type="SAM" id="Phobius"/>
    </source>
</evidence>
<feature type="domain" description="Acyltransferase 3" evidence="3">
    <location>
        <begin position="2"/>
        <end position="360"/>
    </location>
</feature>
<reference evidence="5 6" key="1">
    <citation type="journal article" date="2013" name="Genome Announc.">
        <title>Draft genome sequence of an Actinobacterium, Brachybacterium muris strain UCD-AY4.</title>
        <authorList>
            <person name="Lo J.R."/>
            <person name="Lang J.M."/>
            <person name="Darling A.E."/>
            <person name="Eisen J.A."/>
            <person name="Coil D.A."/>
        </authorList>
    </citation>
    <scope>NUCLEOTIDE SEQUENCE [LARGE SCALE GENOMIC DNA]</scope>
    <source>
        <strain evidence="5 6">UCD-AY4</strain>
    </source>
</reference>
<accession>A0A022KYB1</accession>
<feature type="transmembrane region" description="Helical" evidence="2">
    <location>
        <begin position="377"/>
        <end position="397"/>
    </location>
</feature>
<evidence type="ECO:0000313" key="6">
    <source>
        <dbReference type="Proteomes" id="UP000019754"/>
    </source>
</evidence>
<evidence type="ECO:0000259" key="4">
    <source>
        <dbReference type="Pfam" id="PF19040"/>
    </source>
</evidence>
<dbReference type="GO" id="GO:0016747">
    <property type="term" value="F:acyltransferase activity, transferring groups other than amino-acyl groups"/>
    <property type="evidence" value="ECO:0007669"/>
    <property type="project" value="InterPro"/>
</dbReference>
<keyword evidence="2" id="KW-0812">Transmembrane</keyword>
<name>A0A022KYB1_9MICO</name>
<organism evidence="5 6">
    <name type="scientific">Brachybacterium muris UCD-AY4</name>
    <dbReference type="NCBI Taxonomy" id="1249481"/>
    <lineage>
        <taxon>Bacteria</taxon>
        <taxon>Bacillati</taxon>
        <taxon>Actinomycetota</taxon>
        <taxon>Actinomycetes</taxon>
        <taxon>Micrococcales</taxon>
        <taxon>Dermabacteraceae</taxon>
        <taxon>Brachybacterium</taxon>
    </lineage>
</organism>
<dbReference type="PANTHER" id="PTHR23028">
    <property type="entry name" value="ACETYLTRANSFERASE"/>
    <property type="match status" value="1"/>
</dbReference>
<keyword evidence="2" id="KW-0472">Membrane</keyword>
<dbReference type="EMBL" id="AORC01000009">
    <property type="protein sequence ID" value="EYT49452.1"/>
    <property type="molecule type" value="Genomic_DNA"/>
</dbReference>
<dbReference type="InterPro" id="IPR050879">
    <property type="entry name" value="Acyltransferase_3"/>
</dbReference>
<evidence type="ECO:0000259" key="3">
    <source>
        <dbReference type="Pfam" id="PF01757"/>
    </source>
</evidence>
<feature type="transmembrane region" description="Helical" evidence="2">
    <location>
        <begin position="20"/>
        <end position="37"/>
    </location>
</feature>
<feature type="region of interest" description="Disordered" evidence="1">
    <location>
        <begin position="619"/>
        <end position="644"/>
    </location>
</feature>
<feature type="transmembrane region" description="Helical" evidence="2">
    <location>
        <begin position="247"/>
        <end position="268"/>
    </location>
</feature>
<feature type="transmembrane region" description="Helical" evidence="2">
    <location>
        <begin position="346"/>
        <end position="365"/>
    </location>
</feature>
<feature type="transmembrane region" description="Helical" evidence="2">
    <location>
        <begin position="132"/>
        <end position="149"/>
    </location>
</feature>
<dbReference type="GO" id="GO:0009103">
    <property type="term" value="P:lipopolysaccharide biosynthetic process"/>
    <property type="evidence" value="ECO:0007669"/>
    <property type="project" value="TreeGrafter"/>
</dbReference>
<dbReference type="AlphaFoldDB" id="A0A022KYB1"/>
<dbReference type="STRING" id="1249481.D641_0108505"/>